<protein>
    <submittedName>
        <fullName evidence="1">Reverse transcriptase</fullName>
    </submittedName>
</protein>
<gene>
    <name evidence="1" type="ORF">EPI10_015869</name>
</gene>
<dbReference type="AlphaFoldDB" id="A0A5B6VM50"/>
<dbReference type="GO" id="GO:0003964">
    <property type="term" value="F:RNA-directed DNA polymerase activity"/>
    <property type="evidence" value="ECO:0007669"/>
    <property type="project" value="UniProtKB-KW"/>
</dbReference>
<evidence type="ECO:0000313" key="1">
    <source>
        <dbReference type="EMBL" id="KAA3470137.1"/>
    </source>
</evidence>
<comment type="caution">
    <text evidence="1">The sequence shown here is derived from an EMBL/GenBank/DDBJ whole genome shotgun (WGS) entry which is preliminary data.</text>
</comment>
<keyword evidence="1" id="KW-0808">Transferase</keyword>
<dbReference type="OrthoDB" id="1000768at2759"/>
<keyword evidence="1" id="KW-0695">RNA-directed DNA polymerase</keyword>
<keyword evidence="2" id="KW-1185">Reference proteome</keyword>
<evidence type="ECO:0000313" key="2">
    <source>
        <dbReference type="Proteomes" id="UP000325315"/>
    </source>
</evidence>
<sequence>MGLGFRDLHLFNMALLGKQVCMLIHFKGTLCYKFPIGDIFHPKNVDKPSYTWTSIATTAKTLANGFVWLVGDGTNIEIRNDN</sequence>
<proteinExistence type="predicted"/>
<accession>A0A5B6VM50</accession>
<organism evidence="1 2">
    <name type="scientific">Gossypium australe</name>
    <dbReference type="NCBI Taxonomy" id="47621"/>
    <lineage>
        <taxon>Eukaryota</taxon>
        <taxon>Viridiplantae</taxon>
        <taxon>Streptophyta</taxon>
        <taxon>Embryophyta</taxon>
        <taxon>Tracheophyta</taxon>
        <taxon>Spermatophyta</taxon>
        <taxon>Magnoliopsida</taxon>
        <taxon>eudicotyledons</taxon>
        <taxon>Gunneridae</taxon>
        <taxon>Pentapetalae</taxon>
        <taxon>rosids</taxon>
        <taxon>malvids</taxon>
        <taxon>Malvales</taxon>
        <taxon>Malvaceae</taxon>
        <taxon>Malvoideae</taxon>
        <taxon>Gossypium</taxon>
    </lineage>
</organism>
<dbReference type="Proteomes" id="UP000325315">
    <property type="component" value="Unassembled WGS sequence"/>
</dbReference>
<dbReference type="EMBL" id="SMMG02000006">
    <property type="protein sequence ID" value="KAA3470137.1"/>
    <property type="molecule type" value="Genomic_DNA"/>
</dbReference>
<name>A0A5B6VM50_9ROSI</name>
<reference evidence="2" key="1">
    <citation type="journal article" date="2019" name="Plant Biotechnol. J.">
        <title>Genome sequencing of the Australian wild diploid species Gossypium australe highlights disease resistance and delayed gland morphogenesis.</title>
        <authorList>
            <person name="Cai Y."/>
            <person name="Cai X."/>
            <person name="Wang Q."/>
            <person name="Wang P."/>
            <person name="Zhang Y."/>
            <person name="Cai C."/>
            <person name="Xu Y."/>
            <person name="Wang K."/>
            <person name="Zhou Z."/>
            <person name="Wang C."/>
            <person name="Geng S."/>
            <person name="Li B."/>
            <person name="Dong Q."/>
            <person name="Hou Y."/>
            <person name="Wang H."/>
            <person name="Ai P."/>
            <person name="Liu Z."/>
            <person name="Yi F."/>
            <person name="Sun M."/>
            <person name="An G."/>
            <person name="Cheng J."/>
            <person name="Zhang Y."/>
            <person name="Shi Q."/>
            <person name="Xie Y."/>
            <person name="Shi X."/>
            <person name="Chang Y."/>
            <person name="Huang F."/>
            <person name="Chen Y."/>
            <person name="Hong S."/>
            <person name="Mi L."/>
            <person name="Sun Q."/>
            <person name="Zhang L."/>
            <person name="Zhou B."/>
            <person name="Peng R."/>
            <person name="Zhang X."/>
            <person name="Liu F."/>
        </authorList>
    </citation>
    <scope>NUCLEOTIDE SEQUENCE [LARGE SCALE GENOMIC DNA]</scope>
    <source>
        <strain evidence="2">cv. PA1801</strain>
    </source>
</reference>
<keyword evidence="1" id="KW-0548">Nucleotidyltransferase</keyword>